<feature type="non-terminal residue" evidence="5">
    <location>
        <position position="353"/>
    </location>
</feature>
<sequence>MPGSKPTVLRIGEDIKYNPDYYSDTFTQRFDVVANEQPDRASFIAALKSKKYGDFSAIFRPHFQSGGEMGQWDDELISLLPPSVRIFASAGAGFNWADVDALGRAKIWYANGAGASDEAVSDTTLFFILSVFRNFWRSQRAARTCDPEQFMAMHRLVGSISWNPRDRVLGIVGLGNISKKVALKARTALGMKIHYFDVCRSPPEVEQELQATYHPTLHELLRVSDCVTLHVPLNAHTRDLINGDALAAMKDGARLVNTARGEVVHEEALIAALRSGKLSAAALDVHYHEPQVSRVLAEMENVTLTCHNGGAAITTRLNFELGAMKNIVKVVGTDGEFIGEPLTPVNRKAFEAS</sequence>
<dbReference type="EMBL" id="CVQI01035162">
    <property type="protein sequence ID" value="CRK45957.1"/>
    <property type="molecule type" value="Genomic_DNA"/>
</dbReference>
<dbReference type="InterPro" id="IPR006140">
    <property type="entry name" value="D-isomer_DH_NAD-bd"/>
</dbReference>
<keyword evidence="1 2" id="KW-0560">Oxidoreductase</keyword>
<evidence type="ECO:0000259" key="4">
    <source>
        <dbReference type="Pfam" id="PF02826"/>
    </source>
</evidence>
<name>A0A0G4NHK5_VERLO</name>
<dbReference type="InterPro" id="IPR036291">
    <property type="entry name" value="NAD(P)-bd_dom_sf"/>
</dbReference>
<evidence type="ECO:0000256" key="2">
    <source>
        <dbReference type="RuleBase" id="RU003719"/>
    </source>
</evidence>
<gene>
    <name evidence="5" type="ORF">BN1723_006798</name>
</gene>
<dbReference type="GO" id="GO:0051287">
    <property type="term" value="F:NAD binding"/>
    <property type="evidence" value="ECO:0007669"/>
    <property type="project" value="InterPro"/>
</dbReference>
<evidence type="ECO:0000313" key="5">
    <source>
        <dbReference type="EMBL" id="CRK45957.1"/>
    </source>
</evidence>
<evidence type="ECO:0000256" key="1">
    <source>
        <dbReference type="ARBA" id="ARBA00023002"/>
    </source>
</evidence>
<dbReference type="PANTHER" id="PTHR10996:SF281">
    <property type="entry name" value="D-ISOMER SPECIFIC 2-HYDROXYACID DEHYDROGENASE NAD-BINDING DOMAIN-CONTAINING PROTEIN-RELATED"/>
    <property type="match status" value="1"/>
</dbReference>
<protein>
    <recommendedName>
        <fullName evidence="7">D-isomer specific 2-hydroxyacid dehydrogenase NAD-binding domain-containing protein</fullName>
    </recommendedName>
</protein>
<proteinExistence type="inferred from homology"/>
<dbReference type="InterPro" id="IPR006139">
    <property type="entry name" value="D-isomer_2_OHA_DH_cat_dom"/>
</dbReference>
<dbReference type="SUPFAM" id="SSF52283">
    <property type="entry name" value="Formate/glycerate dehydrogenase catalytic domain-like"/>
    <property type="match status" value="1"/>
</dbReference>
<evidence type="ECO:0000313" key="6">
    <source>
        <dbReference type="Proteomes" id="UP000045706"/>
    </source>
</evidence>
<evidence type="ECO:0008006" key="7">
    <source>
        <dbReference type="Google" id="ProtNLM"/>
    </source>
</evidence>
<feature type="domain" description="D-isomer specific 2-hydroxyacid dehydrogenase NAD-binding" evidence="4">
    <location>
        <begin position="128"/>
        <end position="309"/>
    </location>
</feature>
<dbReference type="Proteomes" id="UP000045706">
    <property type="component" value="Unassembled WGS sequence"/>
</dbReference>
<dbReference type="InterPro" id="IPR050223">
    <property type="entry name" value="D-isomer_2-hydroxyacid_DH"/>
</dbReference>
<reference evidence="6" key="1">
    <citation type="submission" date="2015-05" db="EMBL/GenBank/DDBJ databases">
        <authorList>
            <person name="Fogelqvist Johan"/>
        </authorList>
    </citation>
    <scope>NUCLEOTIDE SEQUENCE [LARGE SCALE GENOMIC DNA]</scope>
</reference>
<accession>A0A0G4NHK5</accession>
<dbReference type="PANTHER" id="PTHR10996">
    <property type="entry name" value="2-HYDROXYACID DEHYDROGENASE-RELATED"/>
    <property type="match status" value="1"/>
</dbReference>
<dbReference type="GO" id="GO:0030267">
    <property type="term" value="F:glyoxylate reductase (NADPH) activity"/>
    <property type="evidence" value="ECO:0007669"/>
    <property type="project" value="TreeGrafter"/>
</dbReference>
<dbReference type="Pfam" id="PF02826">
    <property type="entry name" value="2-Hacid_dh_C"/>
    <property type="match status" value="1"/>
</dbReference>
<dbReference type="AlphaFoldDB" id="A0A0G4NHK5"/>
<comment type="similarity">
    <text evidence="2">Belongs to the D-isomer specific 2-hydroxyacid dehydrogenase family.</text>
</comment>
<dbReference type="SUPFAM" id="SSF51735">
    <property type="entry name" value="NAD(P)-binding Rossmann-fold domains"/>
    <property type="match status" value="1"/>
</dbReference>
<evidence type="ECO:0000259" key="3">
    <source>
        <dbReference type="Pfam" id="PF00389"/>
    </source>
</evidence>
<dbReference type="Gene3D" id="3.40.50.720">
    <property type="entry name" value="NAD(P)-binding Rossmann-like Domain"/>
    <property type="match status" value="2"/>
</dbReference>
<dbReference type="Pfam" id="PF00389">
    <property type="entry name" value="2-Hacid_dh"/>
    <property type="match status" value="1"/>
</dbReference>
<dbReference type="CDD" id="cd12168">
    <property type="entry name" value="Mand_dh_like"/>
    <property type="match status" value="1"/>
</dbReference>
<dbReference type="GO" id="GO:0005829">
    <property type="term" value="C:cytosol"/>
    <property type="evidence" value="ECO:0007669"/>
    <property type="project" value="TreeGrafter"/>
</dbReference>
<dbReference type="GO" id="GO:0016618">
    <property type="term" value="F:hydroxypyruvate reductase [NAD(P)H] activity"/>
    <property type="evidence" value="ECO:0007669"/>
    <property type="project" value="TreeGrafter"/>
</dbReference>
<organism evidence="5 6">
    <name type="scientific">Verticillium longisporum</name>
    <name type="common">Verticillium dahliae var. longisporum</name>
    <dbReference type="NCBI Taxonomy" id="100787"/>
    <lineage>
        <taxon>Eukaryota</taxon>
        <taxon>Fungi</taxon>
        <taxon>Dikarya</taxon>
        <taxon>Ascomycota</taxon>
        <taxon>Pezizomycotina</taxon>
        <taxon>Sordariomycetes</taxon>
        <taxon>Hypocreomycetidae</taxon>
        <taxon>Glomerellales</taxon>
        <taxon>Plectosphaerellaceae</taxon>
        <taxon>Verticillium</taxon>
    </lineage>
</organism>
<feature type="domain" description="D-isomer specific 2-hydroxyacid dehydrogenase catalytic" evidence="3">
    <location>
        <begin position="71"/>
        <end position="331"/>
    </location>
</feature>